<reference evidence="2 3" key="1">
    <citation type="journal article" date="2019" name="Int. J. Syst. Evol. Microbiol.">
        <title>Bifidobacterium jacchi sp. nov., isolated from the faeces of a baby common marmoset (Callithrix jacchus).</title>
        <authorList>
            <person name="Modesto M."/>
            <person name="Watanabe K."/>
            <person name="Arita M."/>
            <person name="Satti M."/>
            <person name="Oki K."/>
            <person name="Sciavilla P."/>
            <person name="Patavino C."/>
            <person name="Camma C."/>
            <person name="Michelini S."/>
            <person name="Sgorbati B."/>
            <person name="Mattarelli P."/>
        </authorList>
    </citation>
    <scope>NUCLEOTIDE SEQUENCE [LARGE SCALE GENOMIC DNA]</scope>
    <source>
        <strain evidence="2 3">MRM 9.3</strain>
    </source>
</reference>
<dbReference type="OrthoDB" id="5242306at2"/>
<name>A0A5N5RJL6_9BIFI</name>
<accession>A0A5N5RJL6</accession>
<evidence type="ECO:0000256" key="1">
    <source>
        <dbReference type="SAM" id="MobiDB-lite"/>
    </source>
</evidence>
<evidence type="ECO:0000313" key="2">
    <source>
        <dbReference type="EMBL" id="KAB5607516.1"/>
    </source>
</evidence>
<protein>
    <submittedName>
        <fullName evidence="2">Uncharacterized protein</fullName>
    </submittedName>
</protein>
<sequence length="100" mass="11013">MGTQHNASQQAIAHPAHPATPRTLYPILDSLKFVLAFFVIAEHTAVLSSLPSVWLHIGQSLLWPAVDIFFVISGFLCFDKAQPPPDDEQRRAGSSDRCNT</sequence>
<gene>
    <name evidence="2" type="ORF">EHS19_04175</name>
</gene>
<keyword evidence="3" id="KW-1185">Reference proteome</keyword>
<comment type="caution">
    <text evidence="2">The sequence shown here is derived from an EMBL/GenBank/DDBJ whole genome shotgun (WGS) entry which is preliminary data.</text>
</comment>
<dbReference type="AlphaFoldDB" id="A0A5N5RJL6"/>
<feature type="compositionally biased region" description="Basic and acidic residues" evidence="1">
    <location>
        <begin position="87"/>
        <end position="100"/>
    </location>
</feature>
<evidence type="ECO:0000313" key="3">
    <source>
        <dbReference type="Proteomes" id="UP000326336"/>
    </source>
</evidence>
<dbReference type="RefSeq" id="WP_151916535.1">
    <property type="nucleotide sequence ID" value="NZ_RQSP01000010.1"/>
</dbReference>
<proteinExistence type="predicted"/>
<feature type="region of interest" description="Disordered" evidence="1">
    <location>
        <begin position="81"/>
        <end position="100"/>
    </location>
</feature>
<dbReference type="EMBL" id="RQSP01000010">
    <property type="protein sequence ID" value="KAB5607516.1"/>
    <property type="molecule type" value="Genomic_DNA"/>
</dbReference>
<organism evidence="2 3">
    <name type="scientific">Bifidobacterium jacchi</name>
    <dbReference type="NCBI Taxonomy" id="2490545"/>
    <lineage>
        <taxon>Bacteria</taxon>
        <taxon>Bacillati</taxon>
        <taxon>Actinomycetota</taxon>
        <taxon>Actinomycetes</taxon>
        <taxon>Bifidobacteriales</taxon>
        <taxon>Bifidobacteriaceae</taxon>
        <taxon>Bifidobacterium</taxon>
    </lineage>
</organism>
<dbReference type="Proteomes" id="UP000326336">
    <property type="component" value="Unassembled WGS sequence"/>
</dbReference>